<evidence type="ECO:0000256" key="1">
    <source>
        <dbReference type="SAM" id="Phobius"/>
    </source>
</evidence>
<feature type="transmembrane region" description="Helical" evidence="1">
    <location>
        <begin position="34"/>
        <end position="57"/>
    </location>
</feature>
<evidence type="ECO:0008006" key="4">
    <source>
        <dbReference type="Google" id="ProtNLM"/>
    </source>
</evidence>
<dbReference type="EMBL" id="JBHFNS010000010">
    <property type="protein sequence ID" value="MFB2933708.1"/>
    <property type="molecule type" value="Genomic_DNA"/>
</dbReference>
<keyword evidence="1" id="KW-0812">Transmembrane</keyword>
<keyword evidence="1" id="KW-1133">Transmembrane helix</keyword>
<feature type="transmembrane region" description="Helical" evidence="1">
    <location>
        <begin position="125"/>
        <end position="147"/>
    </location>
</feature>
<feature type="transmembrane region" description="Helical" evidence="1">
    <location>
        <begin position="184"/>
        <end position="205"/>
    </location>
</feature>
<accession>A0ABV4Y4Q6</accession>
<evidence type="ECO:0000313" key="2">
    <source>
        <dbReference type="EMBL" id="MFB2933708.1"/>
    </source>
</evidence>
<feature type="transmembrane region" description="Helical" evidence="1">
    <location>
        <begin position="93"/>
        <end position="118"/>
    </location>
</feature>
<reference evidence="2 3" key="1">
    <citation type="submission" date="2024-09" db="EMBL/GenBank/DDBJ databases">
        <title>Floridaenema gen nov. (Aerosakkonemataceae, Aerosakkonematales ord. nov., Cyanobacteria) from benthic tropical and subtropical fresh waters, with the description of four new species.</title>
        <authorList>
            <person name="Moretto J.A."/>
            <person name="Berthold D.E."/>
            <person name="Lefler F.W."/>
            <person name="Huang I.-S."/>
            <person name="Laughinghouse H. IV."/>
        </authorList>
    </citation>
    <scope>NUCLEOTIDE SEQUENCE [LARGE SCALE GENOMIC DNA]</scope>
    <source>
        <strain evidence="2 3">BLCC-F154</strain>
    </source>
</reference>
<sequence length="269" mass="29891">MSQSSIRPLSVGNVVSAGLVMYRSNLKTYLKLSIFAYLWLMIPIYGWAKFCAIHGLIARLAFCELINKPETESVASEYIKPRLWSFLGVGLGVGLRLVGIYILWYLAVLAVVILPLAILGTQAGIIVAVIAGIILFIAGIIAIIRFYSRWFVAEVPLAVEKNTTSGSQSIDRSWDLTKDAVGRIQYIIVVAFLVTIPIQIITGYIPSFFQIGTEPGTSLYAIIQLISFILSLLGGAIIMPFWQAVKAVIYYDLRSRREGLDLRLRDREI</sequence>
<organism evidence="2 3">
    <name type="scientific">Floridaenema fluviatile BLCC-F154</name>
    <dbReference type="NCBI Taxonomy" id="3153640"/>
    <lineage>
        <taxon>Bacteria</taxon>
        <taxon>Bacillati</taxon>
        <taxon>Cyanobacteriota</taxon>
        <taxon>Cyanophyceae</taxon>
        <taxon>Oscillatoriophycideae</taxon>
        <taxon>Aerosakkonematales</taxon>
        <taxon>Aerosakkonemataceae</taxon>
        <taxon>Floridanema</taxon>
        <taxon>Floridanema fluviatile</taxon>
    </lineage>
</organism>
<proteinExistence type="predicted"/>
<dbReference type="Proteomes" id="UP001576776">
    <property type="component" value="Unassembled WGS sequence"/>
</dbReference>
<name>A0ABV4Y4Q6_9CYAN</name>
<gene>
    <name evidence="2" type="ORF">ACE1B6_00360</name>
</gene>
<keyword evidence="1" id="KW-0472">Membrane</keyword>
<keyword evidence="3" id="KW-1185">Reference proteome</keyword>
<comment type="caution">
    <text evidence="2">The sequence shown here is derived from an EMBL/GenBank/DDBJ whole genome shotgun (WGS) entry which is preliminary data.</text>
</comment>
<protein>
    <recommendedName>
        <fullName evidence="4">DUF975 domain-containing protein</fullName>
    </recommendedName>
</protein>
<evidence type="ECO:0000313" key="3">
    <source>
        <dbReference type="Proteomes" id="UP001576776"/>
    </source>
</evidence>
<feature type="transmembrane region" description="Helical" evidence="1">
    <location>
        <begin position="217"/>
        <end position="242"/>
    </location>
</feature>
<dbReference type="RefSeq" id="WP_413255244.1">
    <property type="nucleotide sequence ID" value="NZ_JBHFNS010000010.1"/>
</dbReference>